<reference evidence="2 3" key="1">
    <citation type="submission" date="2020-08" db="EMBL/GenBank/DDBJ databases">
        <title>Sequencing the genomes of 1000 actinobacteria strains.</title>
        <authorList>
            <person name="Klenk H.-P."/>
        </authorList>
    </citation>
    <scope>NUCLEOTIDE SEQUENCE [LARGE SCALE GENOMIC DNA]</scope>
    <source>
        <strain evidence="2 3">DSM 43851</strain>
    </source>
</reference>
<dbReference type="Proteomes" id="UP000585638">
    <property type="component" value="Unassembled WGS sequence"/>
</dbReference>
<feature type="signal peptide" evidence="1">
    <location>
        <begin position="1"/>
        <end position="29"/>
    </location>
</feature>
<dbReference type="EMBL" id="JACHIR010000001">
    <property type="protein sequence ID" value="MBB5891626.1"/>
    <property type="molecule type" value="Genomic_DNA"/>
</dbReference>
<evidence type="ECO:0000256" key="1">
    <source>
        <dbReference type="SAM" id="SignalP"/>
    </source>
</evidence>
<protein>
    <submittedName>
        <fullName evidence="2">Uncharacterized protein</fullName>
    </submittedName>
</protein>
<evidence type="ECO:0000313" key="2">
    <source>
        <dbReference type="EMBL" id="MBB5891626.1"/>
    </source>
</evidence>
<gene>
    <name evidence="2" type="ORF">BJ998_002822</name>
</gene>
<sequence>MLRNKFRMVLPVALAAATAALTMASPAQAAGDNPGDMQLITSDGVDLSHTIRDFWGNWQQFGHLGGYTAVHELTSTYHFGEENAFFLHDNNQLAHLIRHNNGQWNTLASAPDGAGVIQLTSTDVDGHLTLVAVRNGTVQTTRENTDGTWAAWTDVPTDGHGVVDVAAVAEGGTLKVVELDQDFRHIGEFERSPNGTWTSDGWTWIAPDSGMSALSIAAAQVDNTLHVAAVETDGFTNAVYHTVRPDNGQWQTLPGNLTGPISDHTAGAPWYVAVAPWEGALQLVYSANNGDLKHTIRHTDGTWQSWGLVQAAAGNVTAGPVTMATNPLG</sequence>
<dbReference type="SUPFAM" id="SSF89372">
    <property type="entry name" value="Fucose-specific lectin"/>
    <property type="match status" value="1"/>
</dbReference>
<evidence type="ECO:0000313" key="3">
    <source>
        <dbReference type="Proteomes" id="UP000585638"/>
    </source>
</evidence>
<keyword evidence="1" id="KW-0732">Signal</keyword>
<proteinExistence type="predicted"/>
<keyword evidence="3" id="KW-1185">Reference proteome</keyword>
<organism evidence="2 3">
    <name type="scientific">Kutzneria kofuensis</name>
    <dbReference type="NCBI Taxonomy" id="103725"/>
    <lineage>
        <taxon>Bacteria</taxon>
        <taxon>Bacillati</taxon>
        <taxon>Actinomycetota</taxon>
        <taxon>Actinomycetes</taxon>
        <taxon>Pseudonocardiales</taxon>
        <taxon>Pseudonocardiaceae</taxon>
        <taxon>Kutzneria</taxon>
    </lineage>
</organism>
<dbReference type="Gene3D" id="2.120.10.70">
    <property type="entry name" value="Fucose-specific lectin"/>
    <property type="match status" value="1"/>
</dbReference>
<name>A0A7W9KFJ2_9PSEU</name>
<feature type="chain" id="PRO_5030915858" evidence="1">
    <location>
        <begin position="30"/>
        <end position="329"/>
    </location>
</feature>
<accession>A0A7W9KFJ2</accession>
<dbReference type="AlphaFoldDB" id="A0A7W9KFJ2"/>
<comment type="caution">
    <text evidence="2">The sequence shown here is derived from an EMBL/GenBank/DDBJ whole genome shotgun (WGS) entry which is preliminary data.</text>
</comment>
<dbReference type="RefSeq" id="WP_184861863.1">
    <property type="nucleotide sequence ID" value="NZ_BAAAWY010000095.1"/>
</dbReference>